<evidence type="ECO:0000256" key="2">
    <source>
        <dbReference type="SAM" id="MobiDB-lite"/>
    </source>
</evidence>
<dbReference type="PANTHER" id="PTHR22932:SF1">
    <property type="entry name" value="CO-CHAPERONE PROTEIN DAF-41"/>
    <property type="match status" value="1"/>
</dbReference>
<reference evidence="5" key="1">
    <citation type="journal article" date="2013" name="Nature">
        <title>Pan genome of the phytoplankton Emiliania underpins its global distribution.</title>
        <authorList>
            <person name="Read B.A."/>
            <person name="Kegel J."/>
            <person name="Klute M.J."/>
            <person name="Kuo A."/>
            <person name="Lefebvre S.C."/>
            <person name="Maumus F."/>
            <person name="Mayer C."/>
            <person name="Miller J."/>
            <person name="Monier A."/>
            <person name="Salamov A."/>
            <person name="Young J."/>
            <person name="Aguilar M."/>
            <person name="Claverie J.M."/>
            <person name="Frickenhaus S."/>
            <person name="Gonzalez K."/>
            <person name="Herman E.K."/>
            <person name="Lin Y.C."/>
            <person name="Napier J."/>
            <person name="Ogata H."/>
            <person name="Sarno A.F."/>
            <person name="Shmutz J."/>
            <person name="Schroeder D."/>
            <person name="de Vargas C."/>
            <person name="Verret F."/>
            <person name="von Dassow P."/>
            <person name="Valentin K."/>
            <person name="Van de Peer Y."/>
            <person name="Wheeler G."/>
            <person name="Dacks J.B."/>
            <person name="Delwiche C.F."/>
            <person name="Dyhrman S.T."/>
            <person name="Glockner G."/>
            <person name="John U."/>
            <person name="Richards T."/>
            <person name="Worden A.Z."/>
            <person name="Zhang X."/>
            <person name="Grigoriev I.V."/>
            <person name="Allen A.E."/>
            <person name="Bidle K."/>
            <person name="Borodovsky M."/>
            <person name="Bowler C."/>
            <person name="Brownlee C."/>
            <person name="Cock J.M."/>
            <person name="Elias M."/>
            <person name="Gladyshev V.N."/>
            <person name="Groth M."/>
            <person name="Guda C."/>
            <person name="Hadaegh A."/>
            <person name="Iglesias-Rodriguez M.D."/>
            <person name="Jenkins J."/>
            <person name="Jones B.M."/>
            <person name="Lawson T."/>
            <person name="Leese F."/>
            <person name="Lindquist E."/>
            <person name="Lobanov A."/>
            <person name="Lomsadze A."/>
            <person name="Malik S.B."/>
            <person name="Marsh M.E."/>
            <person name="Mackinder L."/>
            <person name="Mock T."/>
            <person name="Mueller-Roeber B."/>
            <person name="Pagarete A."/>
            <person name="Parker M."/>
            <person name="Probert I."/>
            <person name="Quesneville H."/>
            <person name="Raines C."/>
            <person name="Rensing S.A."/>
            <person name="Riano-Pachon D.M."/>
            <person name="Richier S."/>
            <person name="Rokitta S."/>
            <person name="Shiraiwa Y."/>
            <person name="Soanes D.M."/>
            <person name="van der Giezen M."/>
            <person name="Wahlund T.M."/>
            <person name="Williams B."/>
            <person name="Wilson W."/>
            <person name="Wolfe G."/>
            <person name="Wurch L.L."/>
        </authorList>
    </citation>
    <scope>NUCLEOTIDE SEQUENCE</scope>
</reference>
<dbReference type="OMA" id="WWTKLLR"/>
<feature type="compositionally biased region" description="Acidic residues" evidence="2">
    <location>
        <begin position="195"/>
        <end position="205"/>
    </location>
</feature>
<dbReference type="GO" id="GO:0051131">
    <property type="term" value="P:chaperone-mediated protein complex assembly"/>
    <property type="evidence" value="ECO:0007669"/>
    <property type="project" value="TreeGrafter"/>
</dbReference>
<evidence type="ECO:0000256" key="1">
    <source>
        <dbReference type="ARBA" id="ARBA00025733"/>
    </source>
</evidence>
<protein>
    <recommendedName>
        <fullName evidence="3">CS domain-containing protein</fullName>
    </recommendedName>
</protein>
<dbReference type="RefSeq" id="XP_005767372.1">
    <property type="nucleotide sequence ID" value="XM_005767315.1"/>
</dbReference>
<dbReference type="InterPro" id="IPR045250">
    <property type="entry name" value="p23-like"/>
</dbReference>
<dbReference type="SUPFAM" id="SSF49764">
    <property type="entry name" value="HSP20-like chaperones"/>
    <property type="match status" value="1"/>
</dbReference>
<evidence type="ECO:0000313" key="5">
    <source>
        <dbReference type="Proteomes" id="UP000013827"/>
    </source>
</evidence>
<comment type="similarity">
    <text evidence="1">Belongs to the p23/wos2 family.</text>
</comment>
<dbReference type="GO" id="GO:0051087">
    <property type="term" value="F:protein-folding chaperone binding"/>
    <property type="evidence" value="ECO:0007669"/>
    <property type="project" value="TreeGrafter"/>
</dbReference>
<dbReference type="Gene3D" id="2.60.40.790">
    <property type="match status" value="1"/>
</dbReference>
<dbReference type="GO" id="GO:0005829">
    <property type="term" value="C:cytosol"/>
    <property type="evidence" value="ECO:0007669"/>
    <property type="project" value="TreeGrafter"/>
</dbReference>
<feature type="compositionally biased region" description="Acidic residues" evidence="2">
    <location>
        <begin position="174"/>
        <end position="183"/>
    </location>
</feature>
<dbReference type="Pfam" id="PF04969">
    <property type="entry name" value="CS"/>
    <property type="match status" value="1"/>
</dbReference>
<dbReference type="PaxDb" id="2903-EOD14943"/>
<dbReference type="GO" id="GO:0006457">
    <property type="term" value="P:protein folding"/>
    <property type="evidence" value="ECO:0007669"/>
    <property type="project" value="TreeGrafter"/>
</dbReference>
<keyword evidence="5" id="KW-1185">Reference proteome</keyword>
<feature type="region of interest" description="Disordered" evidence="2">
    <location>
        <begin position="170"/>
        <end position="219"/>
    </location>
</feature>
<dbReference type="GeneID" id="17260788"/>
<dbReference type="KEGG" id="ehx:EMIHUDRAFT_432765"/>
<dbReference type="GO" id="GO:0051879">
    <property type="term" value="F:Hsp90 protein binding"/>
    <property type="evidence" value="ECO:0007669"/>
    <property type="project" value="InterPro"/>
</dbReference>
<dbReference type="GO" id="GO:0005634">
    <property type="term" value="C:nucleus"/>
    <property type="evidence" value="ECO:0007669"/>
    <property type="project" value="TreeGrafter"/>
</dbReference>
<organism evidence="4 5">
    <name type="scientific">Emiliania huxleyi (strain CCMP1516)</name>
    <dbReference type="NCBI Taxonomy" id="280463"/>
    <lineage>
        <taxon>Eukaryota</taxon>
        <taxon>Haptista</taxon>
        <taxon>Haptophyta</taxon>
        <taxon>Prymnesiophyceae</taxon>
        <taxon>Isochrysidales</taxon>
        <taxon>Noelaerhabdaceae</taxon>
        <taxon>Emiliania</taxon>
    </lineage>
</organism>
<dbReference type="InterPro" id="IPR008978">
    <property type="entry name" value="HSP20-like_chaperone"/>
</dbReference>
<accession>A0A0D3IUK8</accession>
<dbReference type="AlphaFoldDB" id="A0A0D3IUK8"/>
<dbReference type="PANTHER" id="PTHR22932">
    <property type="entry name" value="TELOMERASE-BINDING PROTEIN P23 HSP90 CO-CHAPERONE"/>
    <property type="match status" value="1"/>
</dbReference>
<evidence type="ECO:0000259" key="3">
    <source>
        <dbReference type="PROSITE" id="PS51203"/>
    </source>
</evidence>
<dbReference type="InterPro" id="IPR007052">
    <property type="entry name" value="CS_dom"/>
</dbReference>
<dbReference type="STRING" id="2903.R1BXL9"/>
<dbReference type="EnsemblProtists" id="EOD14943">
    <property type="protein sequence ID" value="EOD14943"/>
    <property type="gene ID" value="EMIHUDRAFT_432765"/>
</dbReference>
<reference evidence="4" key="2">
    <citation type="submission" date="2024-10" db="UniProtKB">
        <authorList>
            <consortium name="EnsemblProtists"/>
        </authorList>
    </citation>
    <scope>IDENTIFICATION</scope>
</reference>
<name>A0A0D3IUK8_EMIH1</name>
<sequence>MPELTPTLIWAQRASKVFVTFEQLGTTDVKVSLTAGLFTLSANVKDSDKSYKIENMPLWDEIDEEGSTWFQNDRAVVISLKKNKEEWWDGLTKEKSLKRFIKVDFAKWCDEDDKEYTGEDSFPGGGYDEMGGMGGMMGGMGGMGGMMGGGMGGMGGMDMDKLMAGMGGMGGGDFDGDDDDALDDIDHLPGLPSLADEDGPPPLEDDASKAAEAELEEVD</sequence>
<evidence type="ECO:0000313" key="4">
    <source>
        <dbReference type="EnsemblProtists" id="EOD14943"/>
    </source>
</evidence>
<dbReference type="PROSITE" id="PS51203">
    <property type="entry name" value="CS"/>
    <property type="match status" value="1"/>
</dbReference>
<feature type="domain" description="CS" evidence="3">
    <location>
        <begin position="3"/>
        <end position="92"/>
    </location>
</feature>
<dbReference type="HOGENOM" id="CLU_078883_0_0_1"/>
<proteinExistence type="inferred from homology"/>
<dbReference type="Proteomes" id="UP000013827">
    <property type="component" value="Unassembled WGS sequence"/>
</dbReference>
<dbReference type="eggNOG" id="KOG3158">
    <property type="taxonomic scope" value="Eukaryota"/>
</dbReference>